<comment type="caution">
    <text evidence="2">The sequence shown here is derived from an EMBL/GenBank/DDBJ whole genome shotgun (WGS) entry which is preliminary data.</text>
</comment>
<dbReference type="PANTHER" id="PTHR46825">
    <property type="entry name" value="D-ALANYL-D-ALANINE-CARBOXYPEPTIDASE/ENDOPEPTIDASE AMPH"/>
    <property type="match status" value="1"/>
</dbReference>
<dbReference type="AlphaFoldDB" id="A0A418V926"/>
<dbReference type="SUPFAM" id="SSF56601">
    <property type="entry name" value="beta-lactamase/transpeptidase-like"/>
    <property type="match status" value="1"/>
</dbReference>
<proteinExistence type="predicted"/>
<accession>A0A418V926</accession>
<dbReference type="EMBL" id="QYUJ01000014">
    <property type="protein sequence ID" value="RJF72579.1"/>
    <property type="molecule type" value="Genomic_DNA"/>
</dbReference>
<evidence type="ECO:0000259" key="1">
    <source>
        <dbReference type="Pfam" id="PF00144"/>
    </source>
</evidence>
<sequence length="459" mass="50440">MTLIETVRSLAPYLESWVEYQRDMGRIPGVQVAIRVGDELAASFALGHANEPKGEKLTTRHLFRIASHSKTFTATAIMQLVEAGKLRLDDTAGQYIPELQGSAAQDYTVRELLGHQSGINRDGADSEYWQQRFDFPDRAKVIELCRADAVFERNHHFKYTNMGYSLLGLIIEAASGQSYEDYIAEHITGPLGVKNLGPELPAEREGELATGHSALMHGHDVRRTLPSSNTHAMAAATGFFGTAEDLTAYWARHALGQTTLISDASKRLMQRKESEVTRPTRRWYGLGLIIDDLGGRPLVGHSGGFPGHITQSWLDPKTGLSVSVLTNTLGGPATEWATNIVKLIDFAQKKPEKQRADAPGIDPNTFTGRFATSWGVYDIVNLNGRLVALFPQGDPAMTATELTIVDADTLAPEPEAGFGSVGEQYTFGRDEKGQIEWVRSGGSRAWPVEKYREMLAAQQ</sequence>
<dbReference type="PANTHER" id="PTHR46825:SF9">
    <property type="entry name" value="BETA-LACTAMASE-RELATED DOMAIN-CONTAINING PROTEIN"/>
    <property type="match status" value="1"/>
</dbReference>
<dbReference type="Pfam" id="PF00144">
    <property type="entry name" value="Beta-lactamase"/>
    <property type="match status" value="1"/>
</dbReference>
<dbReference type="OrthoDB" id="9770183at2"/>
<dbReference type="RefSeq" id="WP_119764849.1">
    <property type="nucleotide sequence ID" value="NZ_QYUJ01000014.1"/>
</dbReference>
<dbReference type="InterPro" id="IPR001466">
    <property type="entry name" value="Beta-lactam-related"/>
</dbReference>
<gene>
    <name evidence="2" type="ORF">D3875_14545</name>
</gene>
<organism evidence="2 3">
    <name type="scientific">Deinococcus cavernae</name>
    <dbReference type="NCBI Taxonomy" id="2320857"/>
    <lineage>
        <taxon>Bacteria</taxon>
        <taxon>Thermotogati</taxon>
        <taxon>Deinococcota</taxon>
        <taxon>Deinococci</taxon>
        <taxon>Deinococcales</taxon>
        <taxon>Deinococcaceae</taxon>
        <taxon>Deinococcus</taxon>
    </lineage>
</organism>
<evidence type="ECO:0000313" key="2">
    <source>
        <dbReference type="EMBL" id="RJF72579.1"/>
    </source>
</evidence>
<dbReference type="InterPro" id="IPR050491">
    <property type="entry name" value="AmpC-like"/>
</dbReference>
<protein>
    <submittedName>
        <fullName evidence="2">Class A beta-lactamase-related serine hydrolase</fullName>
    </submittedName>
</protein>
<keyword evidence="2" id="KW-0378">Hydrolase</keyword>
<dbReference type="Gene3D" id="3.40.710.10">
    <property type="entry name" value="DD-peptidase/beta-lactamase superfamily"/>
    <property type="match status" value="1"/>
</dbReference>
<name>A0A418V926_9DEIO</name>
<dbReference type="GO" id="GO:0016787">
    <property type="term" value="F:hydrolase activity"/>
    <property type="evidence" value="ECO:0007669"/>
    <property type="project" value="UniProtKB-KW"/>
</dbReference>
<feature type="domain" description="Beta-lactamase-related" evidence="1">
    <location>
        <begin position="16"/>
        <end position="339"/>
    </location>
</feature>
<dbReference type="InterPro" id="IPR012338">
    <property type="entry name" value="Beta-lactam/transpept-like"/>
</dbReference>
<evidence type="ECO:0000313" key="3">
    <source>
        <dbReference type="Proteomes" id="UP000286287"/>
    </source>
</evidence>
<keyword evidence="3" id="KW-1185">Reference proteome</keyword>
<dbReference type="Proteomes" id="UP000286287">
    <property type="component" value="Unassembled WGS sequence"/>
</dbReference>
<reference evidence="2 3" key="1">
    <citation type="submission" date="2018-09" db="EMBL/GenBank/DDBJ databases">
        <authorList>
            <person name="Zhu H."/>
        </authorList>
    </citation>
    <scope>NUCLEOTIDE SEQUENCE [LARGE SCALE GENOMIC DNA]</scope>
    <source>
        <strain evidence="2 3">K2S05-167</strain>
    </source>
</reference>